<dbReference type="EMBL" id="KZ521039">
    <property type="protein sequence ID" value="PKU28342.1"/>
    <property type="molecule type" value="Genomic_DNA"/>
</dbReference>
<dbReference type="Proteomes" id="UP000233556">
    <property type="component" value="Unassembled WGS sequence"/>
</dbReference>
<proteinExistence type="predicted"/>
<evidence type="ECO:0000256" key="1">
    <source>
        <dbReference type="ARBA" id="ARBA00022741"/>
    </source>
</evidence>
<name>A0A2I0T3I2_LIMLA</name>
<evidence type="ECO:0000256" key="5">
    <source>
        <dbReference type="ARBA" id="ARBA00022840"/>
    </source>
</evidence>
<dbReference type="GO" id="GO:0000400">
    <property type="term" value="F:four-way junction DNA binding"/>
    <property type="evidence" value="ECO:0007669"/>
    <property type="project" value="TreeGrafter"/>
</dbReference>
<evidence type="ECO:0000256" key="6">
    <source>
        <dbReference type="ARBA" id="ARBA00023204"/>
    </source>
</evidence>
<dbReference type="GO" id="GO:0016787">
    <property type="term" value="F:hydrolase activity"/>
    <property type="evidence" value="ECO:0007669"/>
    <property type="project" value="UniProtKB-KW"/>
</dbReference>
<keyword evidence="2" id="KW-0227">DNA damage</keyword>
<gene>
    <name evidence="7" type="ORF">llap_21354</name>
</gene>
<accession>A0A2I0T3I2</accession>
<dbReference type="Gene3D" id="1.20.1320.20">
    <property type="entry name" value="hef helicase domain"/>
    <property type="match status" value="1"/>
</dbReference>
<dbReference type="OrthoDB" id="6513042at2759"/>
<keyword evidence="6" id="KW-0234">DNA repair</keyword>
<evidence type="ECO:0000256" key="2">
    <source>
        <dbReference type="ARBA" id="ARBA00022763"/>
    </source>
</evidence>
<evidence type="ECO:0000256" key="4">
    <source>
        <dbReference type="ARBA" id="ARBA00022806"/>
    </source>
</evidence>
<evidence type="ECO:0000313" key="8">
    <source>
        <dbReference type="Proteomes" id="UP000233556"/>
    </source>
</evidence>
<dbReference type="GO" id="GO:0043138">
    <property type="term" value="F:3'-5' DNA helicase activity"/>
    <property type="evidence" value="ECO:0007669"/>
    <property type="project" value="InterPro"/>
</dbReference>
<dbReference type="AlphaFoldDB" id="A0A2I0T3I2"/>
<dbReference type="GO" id="GO:0045003">
    <property type="term" value="P:double-strand break repair via synthesis-dependent strand annealing"/>
    <property type="evidence" value="ECO:0007669"/>
    <property type="project" value="TreeGrafter"/>
</dbReference>
<sequence>MQVLETFAGRLIKIGVLAKRDIPSLTKYQLILARDQYRKNPPSQSVAMHQGIIEGDFALCISLYHGYELLLQMGLRSLFIYLFGIMDGPKGLTRTKNELGRNEDFMKLYQQLRDMFADTLLHLANGSVSKSTTVLENKKEFIYSHPKLRKLEEIVIGHFKSWKQGSSDKNLS</sequence>
<protein>
    <submittedName>
        <fullName evidence="7">Uncharacterized protein</fullName>
    </submittedName>
</protein>
<dbReference type="CDD" id="cd12091">
    <property type="entry name" value="FANCM_ID"/>
    <property type="match status" value="1"/>
</dbReference>
<dbReference type="GO" id="GO:0005524">
    <property type="term" value="F:ATP binding"/>
    <property type="evidence" value="ECO:0007669"/>
    <property type="project" value="UniProtKB-KW"/>
</dbReference>
<evidence type="ECO:0000256" key="3">
    <source>
        <dbReference type="ARBA" id="ARBA00022801"/>
    </source>
</evidence>
<dbReference type="GO" id="GO:0036297">
    <property type="term" value="P:interstrand cross-link repair"/>
    <property type="evidence" value="ECO:0007669"/>
    <property type="project" value="TreeGrafter"/>
</dbReference>
<organism evidence="7 8">
    <name type="scientific">Limosa lapponica baueri</name>
    <dbReference type="NCBI Taxonomy" id="1758121"/>
    <lineage>
        <taxon>Eukaryota</taxon>
        <taxon>Metazoa</taxon>
        <taxon>Chordata</taxon>
        <taxon>Craniata</taxon>
        <taxon>Vertebrata</taxon>
        <taxon>Euteleostomi</taxon>
        <taxon>Archelosauria</taxon>
        <taxon>Archosauria</taxon>
        <taxon>Dinosauria</taxon>
        <taxon>Saurischia</taxon>
        <taxon>Theropoda</taxon>
        <taxon>Coelurosauria</taxon>
        <taxon>Aves</taxon>
        <taxon>Neognathae</taxon>
        <taxon>Neoaves</taxon>
        <taxon>Charadriiformes</taxon>
        <taxon>Scolopacidae</taxon>
        <taxon>Limosa</taxon>
    </lineage>
</organism>
<keyword evidence="8" id="KW-1185">Reference proteome</keyword>
<keyword evidence="5" id="KW-0067">ATP-binding</keyword>
<dbReference type="PANTHER" id="PTHR14025">
    <property type="entry name" value="FANCONI ANEMIA GROUP M FANCM FAMILY MEMBER"/>
    <property type="match status" value="1"/>
</dbReference>
<evidence type="ECO:0000313" key="7">
    <source>
        <dbReference type="EMBL" id="PKU28342.1"/>
    </source>
</evidence>
<keyword evidence="1" id="KW-0547">Nucleotide-binding</keyword>
<dbReference type="FunFam" id="1.20.1320.20:FF:000001">
    <property type="entry name" value="Fanconi anemia, complementation group M"/>
    <property type="match status" value="1"/>
</dbReference>
<dbReference type="GO" id="GO:0009378">
    <property type="term" value="F:four-way junction helicase activity"/>
    <property type="evidence" value="ECO:0007669"/>
    <property type="project" value="TreeGrafter"/>
</dbReference>
<keyword evidence="3" id="KW-0378">Hydrolase</keyword>
<keyword evidence="4" id="KW-0347">Helicase</keyword>
<dbReference type="InterPro" id="IPR039686">
    <property type="entry name" value="FANCM/Mph1-like_ID"/>
</dbReference>
<dbReference type="PANTHER" id="PTHR14025:SF20">
    <property type="entry name" value="FANCONI ANEMIA GROUP M PROTEIN"/>
    <property type="match status" value="1"/>
</dbReference>
<reference evidence="8" key="2">
    <citation type="submission" date="2017-12" db="EMBL/GenBank/DDBJ databases">
        <title>Genome sequence of the Bar-tailed Godwit (Limosa lapponica baueri).</title>
        <authorList>
            <person name="Lima N.C.B."/>
            <person name="Parody-Merino A.M."/>
            <person name="Battley P.F."/>
            <person name="Fidler A.E."/>
            <person name="Prosdocimi F."/>
        </authorList>
    </citation>
    <scope>NUCLEOTIDE SEQUENCE [LARGE SCALE GENOMIC DNA]</scope>
</reference>
<reference evidence="8" key="1">
    <citation type="submission" date="2017-11" db="EMBL/GenBank/DDBJ databases">
        <authorList>
            <person name="Lima N.C."/>
            <person name="Parody-Merino A.M."/>
            <person name="Battley P.F."/>
            <person name="Fidler A.E."/>
            <person name="Prosdocimi F."/>
        </authorList>
    </citation>
    <scope>NUCLEOTIDE SEQUENCE [LARGE SCALE GENOMIC DNA]</scope>
</reference>